<dbReference type="GO" id="GO:0004315">
    <property type="term" value="F:3-oxoacyl-[acyl-carrier-protein] synthase activity"/>
    <property type="evidence" value="ECO:0007669"/>
    <property type="project" value="InterPro"/>
</dbReference>
<organism evidence="6 7">
    <name type="scientific">Arenicella chitinivorans</name>
    <dbReference type="NCBI Taxonomy" id="1329800"/>
    <lineage>
        <taxon>Bacteria</taxon>
        <taxon>Pseudomonadati</taxon>
        <taxon>Pseudomonadota</taxon>
        <taxon>Gammaproteobacteria</taxon>
        <taxon>Arenicellales</taxon>
        <taxon>Arenicellaceae</taxon>
        <taxon>Arenicella</taxon>
    </lineage>
</organism>
<dbReference type="GO" id="GO:0005829">
    <property type="term" value="C:cytosol"/>
    <property type="evidence" value="ECO:0007669"/>
    <property type="project" value="TreeGrafter"/>
</dbReference>
<dbReference type="PROSITE" id="PS52004">
    <property type="entry name" value="KS3_2"/>
    <property type="match status" value="1"/>
</dbReference>
<dbReference type="NCBIfam" id="NF006587">
    <property type="entry name" value="PRK09116.1"/>
    <property type="match status" value="1"/>
</dbReference>
<dbReference type="InterPro" id="IPR018201">
    <property type="entry name" value="Ketoacyl_synth_AS"/>
</dbReference>
<sequence length="416" mass="44758">MKQNLRSPQRVVITGAGNISPLGDTWGEVRSSLLAKKNAVRYMHEWDQYPELRTRLAAPVADFELPKHFRAKQKRPMGRVARMAVLATERALEQAGLLGDPLVQSGDMGVSFGSATGSSAAGMEFFKLLSEQSMEDVTTTTYIRMMSHTAAVNIGVYFGTQGRMYTTSSACTAGSQGVGYAYEAIRAGQQLAMIAGGAEELCVTQAAVFDTIFAASLKNDNPETAPSPFDKSRDGLVLGEGATTLILESYEHAIARGAPILAEIIGYGTNTDGGHIVRPRQATMQRVMELAMEDAGLQPSDIDFVSAHATATDHGDVFESHATYDVVGKKPINSLKSYTGHGLGACGAFELWASLNMMDEGWLAPTLNLTDIDERCADLDYVMGEPRELKATTFMTNNFAFGGINTSLIVRSAEAL</sequence>
<dbReference type="AlphaFoldDB" id="A0A918VQN6"/>
<name>A0A918VQN6_9GAMM</name>
<dbReference type="InterPro" id="IPR014030">
    <property type="entry name" value="Ketoacyl_synth_N"/>
</dbReference>
<gene>
    <name evidence="6" type="primary">fabF</name>
    <name evidence="6" type="ORF">GCM10008090_25520</name>
</gene>
<evidence type="ECO:0000259" key="5">
    <source>
        <dbReference type="PROSITE" id="PS52004"/>
    </source>
</evidence>
<dbReference type="Pfam" id="PF00109">
    <property type="entry name" value="ketoacyl-synt"/>
    <property type="match status" value="1"/>
</dbReference>
<comment type="similarity">
    <text evidence="2 4">Belongs to the thiolase-like superfamily. Beta-ketoacyl-ACP synthases family.</text>
</comment>
<proteinExistence type="inferred from homology"/>
<dbReference type="InterPro" id="IPR000794">
    <property type="entry name" value="Beta-ketoacyl_synthase"/>
</dbReference>
<evidence type="ECO:0000256" key="3">
    <source>
        <dbReference type="ARBA" id="ARBA00022679"/>
    </source>
</evidence>
<keyword evidence="3 4" id="KW-0808">Transferase</keyword>
<protein>
    <submittedName>
        <fullName evidence="6">Beta-ketoacyl-ACP synthase II</fullName>
    </submittedName>
</protein>
<evidence type="ECO:0000256" key="2">
    <source>
        <dbReference type="ARBA" id="ARBA00008467"/>
    </source>
</evidence>
<evidence type="ECO:0000256" key="4">
    <source>
        <dbReference type="RuleBase" id="RU003694"/>
    </source>
</evidence>
<evidence type="ECO:0000313" key="7">
    <source>
        <dbReference type="Proteomes" id="UP000614811"/>
    </source>
</evidence>
<dbReference type="SMART" id="SM00825">
    <property type="entry name" value="PKS_KS"/>
    <property type="match status" value="1"/>
</dbReference>
<dbReference type="Pfam" id="PF02801">
    <property type="entry name" value="Ketoacyl-synt_C"/>
    <property type="match status" value="1"/>
</dbReference>
<reference evidence="6" key="2">
    <citation type="submission" date="2020-09" db="EMBL/GenBank/DDBJ databases">
        <authorList>
            <person name="Sun Q."/>
            <person name="Kim S."/>
        </authorList>
    </citation>
    <scope>NUCLEOTIDE SEQUENCE</scope>
    <source>
        <strain evidence="6">KCTC 12711</strain>
    </source>
</reference>
<dbReference type="EMBL" id="BMXA01000004">
    <property type="protein sequence ID" value="GHA14612.1"/>
    <property type="molecule type" value="Genomic_DNA"/>
</dbReference>
<dbReference type="PANTHER" id="PTHR11712:SF325">
    <property type="entry name" value="3-OXOACYL-(ACYL-CARRIER-PROTEIN) SYNTHASE II FABF"/>
    <property type="match status" value="1"/>
</dbReference>
<evidence type="ECO:0000313" key="6">
    <source>
        <dbReference type="EMBL" id="GHA14612.1"/>
    </source>
</evidence>
<dbReference type="Proteomes" id="UP000614811">
    <property type="component" value="Unassembled WGS sequence"/>
</dbReference>
<feature type="domain" description="Ketosynthase family 3 (KS3)" evidence="5">
    <location>
        <begin position="8"/>
        <end position="412"/>
    </location>
</feature>
<dbReference type="InterPro" id="IPR016039">
    <property type="entry name" value="Thiolase-like"/>
</dbReference>
<evidence type="ECO:0000256" key="1">
    <source>
        <dbReference type="ARBA" id="ARBA00005194"/>
    </source>
</evidence>
<dbReference type="PANTHER" id="PTHR11712">
    <property type="entry name" value="POLYKETIDE SYNTHASE-RELATED"/>
    <property type="match status" value="1"/>
</dbReference>
<reference evidence="6" key="1">
    <citation type="journal article" date="2014" name="Int. J. Syst. Evol. Microbiol.">
        <title>Complete genome sequence of Corynebacterium casei LMG S-19264T (=DSM 44701T), isolated from a smear-ripened cheese.</title>
        <authorList>
            <consortium name="US DOE Joint Genome Institute (JGI-PGF)"/>
            <person name="Walter F."/>
            <person name="Albersmeier A."/>
            <person name="Kalinowski J."/>
            <person name="Ruckert C."/>
        </authorList>
    </citation>
    <scope>NUCLEOTIDE SEQUENCE</scope>
    <source>
        <strain evidence="6">KCTC 12711</strain>
    </source>
</reference>
<dbReference type="PROSITE" id="PS00606">
    <property type="entry name" value="KS3_1"/>
    <property type="match status" value="1"/>
</dbReference>
<comment type="pathway">
    <text evidence="1">Lipid metabolism; fatty acid biosynthesis.</text>
</comment>
<dbReference type="SUPFAM" id="SSF53901">
    <property type="entry name" value="Thiolase-like"/>
    <property type="match status" value="2"/>
</dbReference>
<accession>A0A918VQN6</accession>
<keyword evidence="7" id="KW-1185">Reference proteome</keyword>
<dbReference type="Gene3D" id="3.40.47.10">
    <property type="match status" value="2"/>
</dbReference>
<dbReference type="InterPro" id="IPR020841">
    <property type="entry name" value="PKS_Beta-ketoAc_synthase_dom"/>
</dbReference>
<dbReference type="CDD" id="cd00834">
    <property type="entry name" value="KAS_I_II"/>
    <property type="match status" value="1"/>
</dbReference>
<dbReference type="GO" id="GO:0006633">
    <property type="term" value="P:fatty acid biosynthetic process"/>
    <property type="evidence" value="ECO:0007669"/>
    <property type="project" value="InterPro"/>
</dbReference>
<comment type="caution">
    <text evidence="6">The sequence shown here is derived from an EMBL/GenBank/DDBJ whole genome shotgun (WGS) entry which is preliminary data.</text>
</comment>
<dbReference type="RefSeq" id="WP_189401863.1">
    <property type="nucleotide sequence ID" value="NZ_BMXA01000004.1"/>
</dbReference>
<dbReference type="InterPro" id="IPR014031">
    <property type="entry name" value="Ketoacyl_synth_C"/>
</dbReference>